<dbReference type="Gene3D" id="1.10.287.1490">
    <property type="match status" value="1"/>
</dbReference>
<dbReference type="EMBL" id="MRUL01000002">
    <property type="protein sequence ID" value="OON41483.1"/>
    <property type="molecule type" value="Genomic_DNA"/>
</dbReference>
<keyword evidence="1" id="KW-0175">Coiled coil</keyword>
<name>A0A1S8YS53_9GAMM</name>
<dbReference type="Proteomes" id="UP000190667">
    <property type="component" value="Unassembled WGS sequence"/>
</dbReference>
<protein>
    <submittedName>
        <fullName evidence="2">Uncharacterized protein</fullName>
    </submittedName>
</protein>
<keyword evidence="3" id="KW-1185">Reference proteome</keyword>
<dbReference type="SUPFAM" id="SSF57997">
    <property type="entry name" value="Tropomyosin"/>
    <property type="match status" value="1"/>
</dbReference>
<dbReference type="RefSeq" id="WP_078001737.1">
    <property type="nucleotide sequence ID" value="NZ_MRUL01000002.1"/>
</dbReference>
<comment type="caution">
    <text evidence="2">The sequence shown here is derived from an EMBL/GenBank/DDBJ whole genome shotgun (WGS) entry which is preliminary data.</text>
</comment>
<accession>A0A1S8YS53</accession>
<sequence>MQIENLKRDMFPNAVDNIRASSPSSDILKTITSVRNVPGFLSNGIKSEDINCPVKVIDRFMLKGGAGWSGNSENPDHIIARCRLNSGIDRNQRDIDNLERMVSRAQRDLAQLERACNNDRNQLRNMAEGSADYNQMQRSIEEAERDMRRLQADIDSVNGEIRVLQNENRDMQNQLNALG</sequence>
<feature type="coiled-coil region" evidence="1">
    <location>
        <begin position="88"/>
        <end position="174"/>
    </location>
</feature>
<evidence type="ECO:0000313" key="3">
    <source>
        <dbReference type="Proteomes" id="UP000190667"/>
    </source>
</evidence>
<gene>
    <name evidence="2" type="ORF">BTJ39_05880</name>
</gene>
<evidence type="ECO:0000313" key="2">
    <source>
        <dbReference type="EMBL" id="OON41483.1"/>
    </source>
</evidence>
<organism evidence="2 3">
    <name type="scientific">Izhakiella australiensis</name>
    <dbReference type="NCBI Taxonomy" id="1926881"/>
    <lineage>
        <taxon>Bacteria</taxon>
        <taxon>Pseudomonadati</taxon>
        <taxon>Pseudomonadota</taxon>
        <taxon>Gammaproteobacteria</taxon>
        <taxon>Enterobacterales</taxon>
        <taxon>Erwiniaceae</taxon>
        <taxon>Izhakiella</taxon>
    </lineage>
</organism>
<proteinExistence type="predicted"/>
<dbReference type="AlphaFoldDB" id="A0A1S8YS53"/>
<evidence type="ECO:0000256" key="1">
    <source>
        <dbReference type="SAM" id="Coils"/>
    </source>
</evidence>
<reference evidence="2 3" key="1">
    <citation type="submission" date="2016-12" db="EMBL/GenBank/DDBJ databases">
        <title>Izhakiella australiana sp. nov. of genus Izhakiella isolated from Australian desert.</title>
        <authorList>
            <person name="Ji M."/>
        </authorList>
    </citation>
    <scope>NUCLEOTIDE SEQUENCE [LARGE SCALE GENOMIC DNA]</scope>
    <source>
        <strain evidence="2 3">D4N98</strain>
    </source>
</reference>